<feature type="compositionally biased region" description="Low complexity" evidence="11">
    <location>
        <begin position="486"/>
        <end position="506"/>
    </location>
</feature>
<feature type="compositionally biased region" description="Basic and acidic residues" evidence="11">
    <location>
        <begin position="440"/>
        <end position="449"/>
    </location>
</feature>
<proteinExistence type="inferred from homology"/>
<dbReference type="InterPro" id="IPR000719">
    <property type="entry name" value="Prot_kinase_dom"/>
</dbReference>
<evidence type="ECO:0000256" key="6">
    <source>
        <dbReference type="ARBA" id="ARBA00022777"/>
    </source>
</evidence>
<dbReference type="PANTHER" id="PTHR48012:SF10">
    <property type="entry name" value="FI20177P1"/>
    <property type="match status" value="1"/>
</dbReference>
<dbReference type="EMBL" id="LK028586">
    <property type="protein sequence ID" value="CDS22443.1"/>
    <property type="molecule type" value="Genomic_DNA"/>
</dbReference>
<dbReference type="PANTHER" id="PTHR48012">
    <property type="entry name" value="STERILE20-LIKE KINASE, ISOFORM B-RELATED"/>
    <property type="match status" value="1"/>
</dbReference>
<keyword evidence="4" id="KW-0808">Transferase</keyword>
<reference evidence="15" key="3">
    <citation type="submission" date="2020-10" db="UniProtKB">
        <authorList>
            <consortium name="WormBaseParasite"/>
        </authorList>
    </citation>
    <scope>IDENTIFICATION</scope>
</reference>
<dbReference type="Gene3D" id="1.10.510.10">
    <property type="entry name" value="Transferase(Phosphotransferase) domain 1"/>
    <property type="match status" value="1"/>
</dbReference>
<evidence type="ECO:0000256" key="10">
    <source>
        <dbReference type="PROSITE-ProRule" id="PRU10141"/>
    </source>
</evidence>
<feature type="region of interest" description="Disordered" evidence="11">
    <location>
        <begin position="440"/>
        <end position="474"/>
    </location>
</feature>
<evidence type="ECO:0000256" key="11">
    <source>
        <dbReference type="SAM" id="MobiDB-lite"/>
    </source>
</evidence>
<protein>
    <recommendedName>
        <fullName evidence="2">non-specific serine/threonine protein kinase</fullName>
        <ecNumber evidence="2">2.7.11.1</ecNumber>
    </recommendedName>
</protein>
<dbReference type="InterPro" id="IPR008271">
    <property type="entry name" value="Ser/Thr_kinase_AS"/>
</dbReference>
<dbReference type="InterPro" id="IPR017441">
    <property type="entry name" value="Protein_kinase_ATP_BS"/>
</dbReference>
<dbReference type="PROSITE" id="PS00107">
    <property type="entry name" value="PROTEIN_KINASE_ATP"/>
    <property type="match status" value="1"/>
</dbReference>
<organism evidence="13">
    <name type="scientific">Echinococcus granulosus</name>
    <name type="common">Hydatid tapeworm</name>
    <dbReference type="NCBI Taxonomy" id="6210"/>
    <lineage>
        <taxon>Eukaryota</taxon>
        <taxon>Metazoa</taxon>
        <taxon>Spiralia</taxon>
        <taxon>Lophotrochozoa</taxon>
        <taxon>Platyhelminthes</taxon>
        <taxon>Cestoda</taxon>
        <taxon>Eucestoda</taxon>
        <taxon>Cyclophyllidea</taxon>
        <taxon>Taeniidae</taxon>
        <taxon>Echinococcus</taxon>
        <taxon>Echinococcus granulosus group</taxon>
    </lineage>
</organism>
<evidence type="ECO:0000256" key="7">
    <source>
        <dbReference type="ARBA" id="ARBA00022840"/>
    </source>
</evidence>
<dbReference type="PROSITE" id="PS50011">
    <property type="entry name" value="PROTEIN_KINASE_DOM"/>
    <property type="match status" value="1"/>
</dbReference>
<dbReference type="GO" id="GO:0005737">
    <property type="term" value="C:cytoplasm"/>
    <property type="evidence" value="ECO:0007669"/>
    <property type="project" value="TreeGrafter"/>
</dbReference>
<reference evidence="13 14" key="1">
    <citation type="journal article" date="2013" name="Nature">
        <title>The genomes of four tapeworm species reveal adaptations to parasitism.</title>
        <authorList>
            <person name="Tsai I.J."/>
            <person name="Zarowiecki M."/>
            <person name="Holroyd N."/>
            <person name="Garciarrubio A."/>
            <person name="Sanchez-Flores A."/>
            <person name="Brooks K.L."/>
            <person name="Tracey A."/>
            <person name="Bobes R.J."/>
            <person name="Fragoso G."/>
            <person name="Sciutto E."/>
            <person name="Aslett M."/>
            <person name="Beasley H."/>
            <person name="Bennett H.M."/>
            <person name="Cai J."/>
            <person name="Camicia F."/>
            <person name="Clark R."/>
            <person name="Cucher M."/>
            <person name="De Silva N."/>
            <person name="Day T.A."/>
            <person name="Deplazes P."/>
            <person name="Estrada K."/>
            <person name="Fernandez C."/>
            <person name="Holland P.W."/>
            <person name="Hou J."/>
            <person name="Hu S."/>
            <person name="Huckvale T."/>
            <person name="Hung S.S."/>
            <person name="Kamenetzky L."/>
            <person name="Keane J.A."/>
            <person name="Kiss F."/>
            <person name="Koziol U."/>
            <person name="Lambert O."/>
            <person name="Liu K."/>
            <person name="Luo X."/>
            <person name="Luo Y."/>
            <person name="Macchiaroli N."/>
            <person name="Nichol S."/>
            <person name="Paps J."/>
            <person name="Parkinson J."/>
            <person name="Pouchkina-Stantcheva N."/>
            <person name="Riddiford N."/>
            <person name="Rosenzvit M."/>
            <person name="Salinas G."/>
            <person name="Wasmuth J.D."/>
            <person name="Zamanian M."/>
            <person name="Zheng Y."/>
            <person name="Cai X."/>
            <person name="Soberon X."/>
            <person name="Olson P.D."/>
            <person name="Laclette J.P."/>
            <person name="Brehm K."/>
            <person name="Berriman M."/>
            <person name="Garciarrubio A."/>
            <person name="Bobes R.J."/>
            <person name="Fragoso G."/>
            <person name="Sanchez-Flores A."/>
            <person name="Estrada K."/>
            <person name="Cevallos M.A."/>
            <person name="Morett E."/>
            <person name="Gonzalez V."/>
            <person name="Portillo T."/>
            <person name="Ochoa-Leyva A."/>
            <person name="Jose M.V."/>
            <person name="Sciutto E."/>
            <person name="Landa A."/>
            <person name="Jimenez L."/>
            <person name="Valdes V."/>
            <person name="Carrero J.C."/>
            <person name="Larralde C."/>
            <person name="Morales-Montor J."/>
            <person name="Limon-Lason J."/>
            <person name="Soberon X."/>
            <person name="Laclette J.P."/>
        </authorList>
    </citation>
    <scope>NUCLEOTIDE SEQUENCE [LARGE SCALE GENOMIC DNA]</scope>
</reference>
<evidence type="ECO:0000313" key="13">
    <source>
        <dbReference type="EMBL" id="CDS22443.1"/>
    </source>
</evidence>
<keyword evidence="5 10" id="KW-0547">Nucleotide-binding</keyword>
<sequence length="1928" mass="216058">MEVVRADPKKTFKLEKRIGKGTYGEVWQACYRSNGQNLAIKIIDDIAEALEEVKETRALNRLCYNHPNLPQFMGVYVNSPADDLLQPQVWIAMELCGGGTVTELSKRWAKLVPCLSTICPDDLIHRHLSNNNTSITNTPPTNFQHKADLLNKLAVAHCPCLSHRRARNKRRLEVGIKMRPDLVKKHAPLLYLPRNFCNIDGRSSPGRLPAVVMQYLLYSTVSALAHLHSFGVIHRDVKGSNILLTDSGEVKLVDFGISCRLKDTLTGRTTIIGTPYWMAPEVIDTEKSEGYDTRADVWSLGVTGLELWEAEPPLAGVPPMKAFSLITHGPHPLSLYPSRLPPESEEAKDDLLQPCSDLMPPEMFDLLSKCLDKDKTRRPSSAELLKHRFLSGVPLSLSKARNHLLALMRSVNGVYSGVRRFSEPPRCSYVPPKHSIEVIGERGPERLEETGPAAVSTDMSLDSSSGSAATAAPKGLTQRYTSTISLNISSSSPTPSTVNTNTNAPTIRSPKIGSDGSSRRRGDSQHPPQNISLVPNSRHSPLLQSTIRTATASSPITPPPIHRSQSAKYCSSIPTASSAYFTGNSNTGNSTIEESDGAVISASRVMGKVEEEEEDDMFVEQRSDIDMESSGEYEREDVIALVERERNGEAKQTLEDVHKEVMHRMPEQEGFVTDVNGVLVYISPTSEYRGLFQPHKDDLKSFVRQLLHQAHDEHYDQIIFVVGKPQEPTFRLCQIICEEAPFLLTTTKELIHNILLIAEKLIGRQELSLRGVEFVFSTDYRLVNVSARTFLNAYTSISSLFENPLLRAFSSYVNPRSKSLSSSSKDFSEIVQFHLLIMSAGFSPQEIISLYRLLISIAAIRALKHSRSGRSSNYGRLQTLPEDIYTSIQKMILRRESFTPFPLSSVTTNDVARLIGVGEKDFNNLVFSKSTWKEPTGRGLVSRHFWRYLHLRRRRLLCSSITTYSQNDSGFFEDFTNNRKRNRRIWRQDLPTHGPKNYFKRRRRKANPLGIYHFQYLKHAVPPKHHGGPKPNRDVVEVLCRRLHELCVSVVFNRLNSLLRASLNKEMSGRETRIKVYNFIPSSKSLVSNALLDLLHAKFVAAKKRMTYLEQKDPLKLDDFYEHQSKRLLERLLQAPNLGYLSTLTFQEFVNQTFPSTECDFSKFCVMHYHGKEEYPLQSVYHKLTPRQNRGMLELLQSSNIPFLREFRLEREIKSVENLVDIVIQVTDSNTSVSLISVLDDGRSRVVDCQPQTITLPHLSPPLSEQLTSRRHLRVLQECGLLNFAAINNTASGLTVFKADEFLRTFAVLDYLPSNEERSLKALANKLVKAGKRPCGTYLWHGTATKPLNLAFFNDKIVKIVDNCGVLSDLYFVSRDWVFLSTIAVKQLKLELLKHSIASRRIQRWWRRRHEQRLILMNISNFLLHPATTATNATTVSTVNNNFNFPEAVDRRSVLPAEAGETPAYVVTNAFVSNIMMPQIYEIPQVPPHLQHQQKKSKRPPPSAGIAWFEPRHQRPPAYPPVARNERPVTLVESPGTRVLSRQHSAYGPPDMPAVNLRRSNSARSVDNHHITFVSSPIYSNEGRPLTRSSSTNVGNIGREAQGGVQRRIRHKTNDMPELGARRPVSWHVDQMEAQVSAHLEKQRLLNGGHSPVSGRRGSSAVRMAEDQFFKRHGPRHANFENGQPRTSFNGGGGGGVFYPSLHSRSPLSAEAQREEYIRVQAEITRGEFRGSREPNSSPPGRLACAGRVEVVDSRQKDNFRSPQSSKSFNVPIAHGSHPDIRILPSDDSVNLHHQSYAMNSNNANNSSNRRDTEGAMVRSHGLQPGIPPHPSSVHRRRPQTTLFDGPLTPNLLFISPSANSVQSVESSRNPRVAFVTSSAGGKVVIPVGGTKSSAPSLPTSRASSARGGAVDNRGLKAPGCPRSYCYD</sequence>
<dbReference type="PROSITE" id="PS00108">
    <property type="entry name" value="PROTEIN_KINASE_ST"/>
    <property type="match status" value="1"/>
</dbReference>
<feature type="region of interest" description="Disordered" evidence="11">
    <location>
        <begin position="1888"/>
        <end position="1919"/>
    </location>
</feature>
<evidence type="ECO:0000256" key="9">
    <source>
        <dbReference type="ARBA" id="ARBA00048679"/>
    </source>
</evidence>
<dbReference type="Pfam" id="PF00069">
    <property type="entry name" value="Pkinase"/>
    <property type="match status" value="1"/>
</dbReference>
<evidence type="ECO:0000313" key="15">
    <source>
        <dbReference type="WBParaSite" id="EgrG_000364700"/>
    </source>
</evidence>
<feature type="region of interest" description="Disordered" evidence="11">
    <location>
        <begin position="486"/>
        <end position="539"/>
    </location>
</feature>
<evidence type="ECO:0000256" key="5">
    <source>
        <dbReference type="ARBA" id="ARBA00022741"/>
    </source>
</evidence>
<dbReference type="GO" id="GO:0004674">
    <property type="term" value="F:protein serine/threonine kinase activity"/>
    <property type="evidence" value="ECO:0007669"/>
    <property type="project" value="UniProtKB-KW"/>
</dbReference>
<dbReference type="SUPFAM" id="SSF56112">
    <property type="entry name" value="Protein kinase-like (PK-like)"/>
    <property type="match status" value="1"/>
</dbReference>
<evidence type="ECO:0000259" key="12">
    <source>
        <dbReference type="PROSITE" id="PS50011"/>
    </source>
</evidence>
<evidence type="ECO:0000256" key="3">
    <source>
        <dbReference type="ARBA" id="ARBA00022527"/>
    </source>
</evidence>
<evidence type="ECO:0000256" key="1">
    <source>
        <dbReference type="ARBA" id="ARBA00008874"/>
    </source>
</evidence>
<comment type="similarity">
    <text evidence="1">Belongs to the protein kinase superfamily. STE Ser/Thr protein kinase family. STE20 subfamily.</text>
</comment>
<dbReference type="OrthoDB" id="6270512at2759"/>
<evidence type="ECO:0000256" key="4">
    <source>
        <dbReference type="ARBA" id="ARBA00022679"/>
    </source>
</evidence>
<comment type="catalytic activity">
    <reaction evidence="8">
        <text>L-threonyl-[protein] + ATP = O-phospho-L-threonyl-[protein] + ADP + H(+)</text>
        <dbReference type="Rhea" id="RHEA:46608"/>
        <dbReference type="Rhea" id="RHEA-COMP:11060"/>
        <dbReference type="Rhea" id="RHEA-COMP:11605"/>
        <dbReference type="ChEBI" id="CHEBI:15378"/>
        <dbReference type="ChEBI" id="CHEBI:30013"/>
        <dbReference type="ChEBI" id="CHEBI:30616"/>
        <dbReference type="ChEBI" id="CHEBI:61977"/>
        <dbReference type="ChEBI" id="CHEBI:456216"/>
        <dbReference type="EC" id="2.7.11.1"/>
    </reaction>
</comment>
<dbReference type="InterPro" id="IPR011009">
    <property type="entry name" value="Kinase-like_dom_sf"/>
</dbReference>
<dbReference type="InterPro" id="IPR050629">
    <property type="entry name" value="STE20/SPS1-PAK"/>
</dbReference>
<dbReference type="WBParaSite" id="EgrG_000364700">
    <property type="protein sequence ID" value="EgrG_000364700"/>
    <property type="gene ID" value="EgrG_000364700"/>
</dbReference>
<feature type="binding site" evidence="10">
    <location>
        <position position="41"/>
    </location>
    <ligand>
        <name>ATP</name>
        <dbReference type="ChEBI" id="CHEBI:30616"/>
    </ligand>
</feature>
<evidence type="ECO:0000313" key="14">
    <source>
        <dbReference type="Proteomes" id="UP000492820"/>
    </source>
</evidence>
<name>A0A068WXM8_ECHGR</name>
<feature type="compositionally biased region" description="Low complexity" evidence="11">
    <location>
        <begin position="454"/>
        <end position="472"/>
    </location>
</feature>
<keyword evidence="3" id="KW-0723">Serine/threonine-protein kinase</keyword>
<keyword evidence="7 10" id="KW-0067">ATP-binding</keyword>
<dbReference type="EC" id="2.7.11.1" evidence="2"/>
<gene>
    <name evidence="13" type="ORF">EgrG_000364700</name>
</gene>
<evidence type="ECO:0000256" key="2">
    <source>
        <dbReference type="ARBA" id="ARBA00012513"/>
    </source>
</evidence>
<reference evidence="13" key="2">
    <citation type="submission" date="2014-06" db="EMBL/GenBank/DDBJ databases">
        <authorList>
            <person name="Aslett M."/>
        </authorList>
    </citation>
    <scope>NUCLEOTIDE SEQUENCE</scope>
</reference>
<accession>A0A068WXM8</accession>
<comment type="catalytic activity">
    <reaction evidence="9">
        <text>L-seryl-[protein] + ATP = O-phospho-L-seryl-[protein] + ADP + H(+)</text>
        <dbReference type="Rhea" id="RHEA:17989"/>
        <dbReference type="Rhea" id="RHEA-COMP:9863"/>
        <dbReference type="Rhea" id="RHEA-COMP:11604"/>
        <dbReference type="ChEBI" id="CHEBI:15378"/>
        <dbReference type="ChEBI" id="CHEBI:29999"/>
        <dbReference type="ChEBI" id="CHEBI:30616"/>
        <dbReference type="ChEBI" id="CHEBI:83421"/>
        <dbReference type="ChEBI" id="CHEBI:456216"/>
        <dbReference type="EC" id="2.7.11.1"/>
    </reaction>
</comment>
<keyword evidence="6" id="KW-0418">Kinase</keyword>
<dbReference type="SMART" id="SM00220">
    <property type="entry name" value="S_TKc"/>
    <property type="match status" value="1"/>
</dbReference>
<evidence type="ECO:0000256" key="8">
    <source>
        <dbReference type="ARBA" id="ARBA00047899"/>
    </source>
</evidence>
<feature type="compositionally biased region" description="Polar residues" evidence="11">
    <location>
        <begin position="526"/>
        <end position="539"/>
    </location>
</feature>
<feature type="domain" description="Protein kinase" evidence="12">
    <location>
        <begin position="12"/>
        <end position="390"/>
    </location>
</feature>
<dbReference type="Gene3D" id="3.30.200.20">
    <property type="entry name" value="Phosphorylase Kinase, domain 1"/>
    <property type="match status" value="1"/>
</dbReference>
<dbReference type="GO" id="GO:0005524">
    <property type="term" value="F:ATP binding"/>
    <property type="evidence" value="ECO:0007669"/>
    <property type="project" value="UniProtKB-UniRule"/>
</dbReference>
<dbReference type="Proteomes" id="UP000492820">
    <property type="component" value="Unassembled WGS sequence"/>
</dbReference>
<feature type="compositionally biased region" description="Polar residues" evidence="11">
    <location>
        <begin position="1891"/>
        <end position="1904"/>
    </location>
</feature>